<dbReference type="InterPro" id="IPR002645">
    <property type="entry name" value="STAS_dom"/>
</dbReference>
<gene>
    <name evidence="2" type="ORF">GCM10007304_37500</name>
</gene>
<dbReference type="PANTHER" id="PTHR33495:SF2">
    <property type="entry name" value="ANTI-SIGMA FACTOR ANTAGONIST TM_1081-RELATED"/>
    <property type="match status" value="1"/>
</dbReference>
<dbReference type="AlphaFoldDB" id="A0A917LG97"/>
<organism evidence="2 3">
    <name type="scientific">Rhodococcoides trifolii</name>
    <dbReference type="NCBI Taxonomy" id="908250"/>
    <lineage>
        <taxon>Bacteria</taxon>
        <taxon>Bacillati</taxon>
        <taxon>Actinomycetota</taxon>
        <taxon>Actinomycetes</taxon>
        <taxon>Mycobacteriales</taxon>
        <taxon>Nocardiaceae</taxon>
        <taxon>Rhodococcoides</taxon>
    </lineage>
</organism>
<dbReference type="CDD" id="cd07043">
    <property type="entry name" value="STAS_anti-anti-sigma_factors"/>
    <property type="match status" value="1"/>
</dbReference>
<dbReference type="GO" id="GO:0043856">
    <property type="term" value="F:anti-sigma factor antagonist activity"/>
    <property type="evidence" value="ECO:0007669"/>
    <property type="project" value="TreeGrafter"/>
</dbReference>
<evidence type="ECO:0000313" key="3">
    <source>
        <dbReference type="Proteomes" id="UP000654257"/>
    </source>
</evidence>
<dbReference type="SUPFAM" id="SSF52091">
    <property type="entry name" value="SpoIIaa-like"/>
    <property type="match status" value="1"/>
</dbReference>
<dbReference type="EMBL" id="BMCU01000004">
    <property type="protein sequence ID" value="GGG20110.1"/>
    <property type="molecule type" value="Genomic_DNA"/>
</dbReference>
<dbReference type="RefSeq" id="WP_188546413.1">
    <property type="nucleotide sequence ID" value="NZ_BMCU01000004.1"/>
</dbReference>
<dbReference type="Proteomes" id="UP000654257">
    <property type="component" value="Unassembled WGS sequence"/>
</dbReference>
<reference evidence="2" key="2">
    <citation type="submission" date="2020-09" db="EMBL/GenBank/DDBJ databases">
        <authorList>
            <person name="Sun Q."/>
            <person name="Sedlacek I."/>
        </authorList>
    </citation>
    <scope>NUCLEOTIDE SEQUENCE</scope>
    <source>
        <strain evidence="2">CCM 7905</strain>
    </source>
</reference>
<proteinExistence type="predicted"/>
<evidence type="ECO:0000313" key="2">
    <source>
        <dbReference type="EMBL" id="GGG20110.1"/>
    </source>
</evidence>
<feature type="domain" description="STAS" evidence="1">
    <location>
        <begin position="30"/>
        <end position="124"/>
    </location>
</feature>
<dbReference type="Pfam" id="PF01740">
    <property type="entry name" value="STAS"/>
    <property type="match status" value="1"/>
</dbReference>
<dbReference type="PANTHER" id="PTHR33495">
    <property type="entry name" value="ANTI-SIGMA FACTOR ANTAGONIST TM_1081-RELATED-RELATED"/>
    <property type="match status" value="1"/>
</dbReference>
<keyword evidence="3" id="KW-1185">Reference proteome</keyword>
<dbReference type="InterPro" id="IPR036513">
    <property type="entry name" value="STAS_dom_sf"/>
</dbReference>
<accession>A0A917LG97</accession>
<protein>
    <recommendedName>
        <fullName evidence="1">STAS domain-containing protein</fullName>
    </recommendedName>
</protein>
<dbReference type="Gene3D" id="3.30.750.24">
    <property type="entry name" value="STAS domain"/>
    <property type="match status" value="1"/>
</dbReference>
<reference evidence="2" key="1">
    <citation type="journal article" date="2014" name="Int. J. Syst. Evol. Microbiol.">
        <title>Complete genome sequence of Corynebacterium casei LMG S-19264T (=DSM 44701T), isolated from a smear-ripened cheese.</title>
        <authorList>
            <consortium name="US DOE Joint Genome Institute (JGI-PGF)"/>
            <person name="Walter F."/>
            <person name="Albersmeier A."/>
            <person name="Kalinowski J."/>
            <person name="Ruckert C."/>
        </authorList>
    </citation>
    <scope>NUCLEOTIDE SEQUENCE</scope>
    <source>
        <strain evidence="2">CCM 7905</strain>
    </source>
</reference>
<comment type="caution">
    <text evidence="2">The sequence shown here is derived from an EMBL/GenBank/DDBJ whole genome shotgun (WGS) entry which is preliminary data.</text>
</comment>
<name>A0A917LG97_9NOCA</name>
<evidence type="ECO:0000259" key="1">
    <source>
        <dbReference type="PROSITE" id="PS50801"/>
    </source>
</evidence>
<dbReference type="PROSITE" id="PS50801">
    <property type="entry name" value="STAS"/>
    <property type="match status" value="1"/>
</dbReference>
<sequence>MKLVDVTTQPARNDAPLTVLEDMDGHTARLVLSGEVDLATSTILRSALYGIADANPDELIFDFSRLEFLSAAGAVAIVTEIRRRRPARTVIVSNDPSVSRSLTLLGAGAGIEIFPTLAEARAALSSVRGALRVC</sequence>